<keyword evidence="3" id="KW-1185">Reference proteome</keyword>
<organism evidence="2 3">
    <name type="scientific">Pleurotus eryngii</name>
    <name type="common">Boletus of the steppes</name>
    <dbReference type="NCBI Taxonomy" id="5323"/>
    <lineage>
        <taxon>Eukaryota</taxon>
        <taxon>Fungi</taxon>
        <taxon>Dikarya</taxon>
        <taxon>Basidiomycota</taxon>
        <taxon>Agaricomycotina</taxon>
        <taxon>Agaricomycetes</taxon>
        <taxon>Agaricomycetidae</taxon>
        <taxon>Agaricales</taxon>
        <taxon>Pleurotineae</taxon>
        <taxon>Pleurotaceae</taxon>
        <taxon>Pleurotus</taxon>
    </lineage>
</organism>
<proteinExistence type="predicted"/>
<feature type="compositionally biased region" description="Low complexity" evidence="1">
    <location>
        <begin position="252"/>
        <end position="265"/>
    </location>
</feature>
<feature type="compositionally biased region" description="Basic and acidic residues" evidence="1">
    <location>
        <begin position="550"/>
        <end position="564"/>
    </location>
</feature>
<dbReference type="OrthoDB" id="3230530at2759"/>
<feature type="compositionally biased region" description="Polar residues" evidence="1">
    <location>
        <begin position="572"/>
        <end position="582"/>
    </location>
</feature>
<gene>
    <name evidence="2" type="ORF">BDN71DRAFT_1381973</name>
</gene>
<comment type="caution">
    <text evidence="2">The sequence shown here is derived from an EMBL/GenBank/DDBJ whole genome shotgun (WGS) entry which is preliminary data.</text>
</comment>
<feature type="compositionally biased region" description="Low complexity" evidence="1">
    <location>
        <begin position="594"/>
        <end position="604"/>
    </location>
</feature>
<evidence type="ECO:0000313" key="2">
    <source>
        <dbReference type="EMBL" id="KAF9500364.1"/>
    </source>
</evidence>
<feature type="compositionally biased region" description="Polar residues" evidence="1">
    <location>
        <begin position="487"/>
        <end position="500"/>
    </location>
</feature>
<evidence type="ECO:0000256" key="1">
    <source>
        <dbReference type="SAM" id="MobiDB-lite"/>
    </source>
</evidence>
<protein>
    <submittedName>
        <fullName evidence="2">Uncharacterized protein</fullName>
    </submittedName>
</protein>
<evidence type="ECO:0000313" key="3">
    <source>
        <dbReference type="Proteomes" id="UP000807025"/>
    </source>
</evidence>
<dbReference type="Proteomes" id="UP000807025">
    <property type="component" value="Unassembled WGS sequence"/>
</dbReference>
<sequence>MVHIVLASPKGASPPSTLKFLLILLPGNSGTRYFPYSGYLGLTPLRVEGGESLVRIKLDNDGKSLPTKSVTVSIRCYESRLGRVSVLQSNILVDQTQVLWSKPDSQEYADLGDAEFPFRLTLPPNIAGFSTATFVEYKCTWRVEATIHHAPITGVGAKQVKHSELPLIRYDLPEHISPRPPQPLPFLELQSNKPRSPRIRYCVKTPSSPIGPMDLVPIGVHLSPVDPSVTIRSASVIIERRIQLNEALYSFSPSSQSQPTPRQQTLSVSNHLASTSYSPTASYQEINGNNSNMHLDIPPLRAGSASTYSSTVSPSVASFSTEAETRPLLQSSSNQMAVVLPTTTSEVLPSKVVTSSIAGAESSGLFSRDSHGVWNKTLTVQWPAAKSNSRWAIGETIQSDLASVRFFARVKVVVAASTGTECLELADQELSIISTNEAERSLALSKFNDQVDSCMDPSARSKSKSPRGKIRRDREGEVPLPPAPHSEQFSRPSTSSTSQKTLDRSSKAHTQSMQSSSGLPKAKSSSRRPHTSAGPRDKVLGFGSSPTYNRVKESEEGRENEAHAHRTKHADSSCSRPGTASGDSVKGSSKYLFASRISSSSSSGRDSDRSTRSAGSISTNPSSTSGSPGLKEVRAWEEELARIELQSRRSSDMLGFAYKRLKRTFEPSRAS</sequence>
<dbReference type="EMBL" id="MU154527">
    <property type="protein sequence ID" value="KAF9500364.1"/>
    <property type="molecule type" value="Genomic_DNA"/>
</dbReference>
<name>A0A9P6DJ47_PLEER</name>
<feature type="region of interest" description="Disordered" evidence="1">
    <location>
        <begin position="451"/>
        <end position="631"/>
    </location>
</feature>
<feature type="compositionally biased region" description="Low complexity" evidence="1">
    <location>
        <begin position="612"/>
        <end position="629"/>
    </location>
</feature>
<feature type="region of interest" description="Disordered" evidence="1">
    <location>
        <begin position="251"/>
        <end position="271"/>
    </location>
</feature>
<feature type="compositionally biased region" description="Basic residues" evidence="1">
    <location>
        <begin position="461"/>
        <end position="471"/>
    </location>
</feature>
<reference evidence="2" key="1">
    <citation type="submission" date="2020-11" db="EMBL/GenBank/DDBJ databases">
        <authorList>
            <consortium name="DOE Joint Genome Institute"/>
            <person name="Ahrendt S."/>
            <person name="Riley R."/>
            <person name="Andreopoulos W."/>
            <person name="Labutti K."/>
            <person name="Pangilinan J."/>
            <person name="Ruiz-Duenas F.J."/>
            <person name="Barrasa J.M."/>
            <person name="Sanchez-Garcia M."/>
            <person name="Camarero S."/>
            <person name="Miyauchi S."/>
            <person name="Serrano A."/>
            <person name="Linde D."/>
            <person name="Babiker R."/>
            <person name="Drula E."/>
            <person name="Ayuso-Fernandez I."/>
            <person name="Pacheco R."/>
            <person name="Padilla G."/>
            <person name="Ferreira P."/>
            <person name="Barriuso J."/>
            <person name="Kellner H."/>
            <person name="Castanera R."/>
            <person name="Alfaro M."/>
            <person name="Ramirez L."/>
            <person name="Pisabarro A.G."/>
            <person name="Kuo A."/>
            <person name="Tritt A."/>
            <person name="Lipzen A."/>
            <person name="He G."/>
            <person name="Yan M."/>
            <person name="Ng V."/>
            <person name="Cullen D."/>
            <person name="Martin F."/>
            <person name="Rosso M.-N."/>
            <person name="Henrissat B."/>
            <person name="Hibbett D."/>
            <person name="Martinez A.T."/>
            <person name="Grigoriev I.V."/>
        </authorList>
    </citation>
    <scope>NUCLEOTIDE SEQUENCE</scope>
    <source>
        <strain evidence="2">ATCC 90797</strain>
    </source>
</reference>
<dbReference type="AlphaFoldDB" id="A0A9P6DJ47"/>
<accession>A0A9P6DJ47</accession>